<evidence type="ECO:0000313" key="1">
    <source>
        <dbReference type="EMBL" id="RAI94021.1"/>
    </source>
</evidence>
<sequence>MKLKLIPLFAFVFILFGCKNDDDVNPEVLTQNHWEKVFQDASLDPPYEVVYSIDFQANGVVNYEAFFRDLENKNVLGFIEYYSGTYQIVQNKITVSITEHYTNQVSGEMYSDKEKLSLVDIDNQTREFQLRNKNSELHTIMPLYASSLGIIYDRVEK</sequence>
<reference evidence="1 2" key="1">
    <citation type="submission" date="2018-06" db="EMBL/GenBank/DDBJ databases">
        <title>Genomic Encyclopedia of Archaeal and Bacterial Type Strains, Phase II (KMG-II): from individual species to whole genera.</title>
        <authorList>
            <person name="Goeker M."/>
        </authorList>
    </citation>
    <scope>NUCLEOTIDE SEQUENCE [LARGE SCALE GENOMIC DNA]</scope>
    <source>
        <strain evidence="1 2">DSM 23446</strain>
    </source>
</reference>
<comment type="caution">
    <text evidence="1">The sequence shown here is derived from an EMBL/GenBank/DDBJ whole genome shotgun (WGS) entry which is preliminary data.</text>
</comment>
<dbReference type="RefSeq" id="WP_111610354.1">
    <property type="nucleotide sequence ID" value="NZ_QLLK01000002.1"/>
</dbReference>
<evidence type="ECO:0008006" key="3">
    <source>
        <dbReference type="Google" id="ProtNLM"/>
    </source>
</evidence>
<gene>
    <name evidence="1" type="ORF">LV83_00927</name>
</gene>
<accession>A0A327PRS9</accession>
<dbReference type="AlphaFoldDB" id="A0A327PRS9"/>
<dbReference type="Proteomes" id="UP000249610">
    <property type="component" value="Unassembled WGS sequence"/>
</dbReference>
<name>A0A327PRS9_9BACT</name>
<evidence type="ECO:0000313" key="2">
    <source>
        <dbReference type="Proteomes" id="UP000249610"/>
    </source>
</evidence>
<protein>
    <recommendedName>
        <fullName evidence="3">Lipocalin-like protein</fullName>
    </recommendedName>
</protein>
<dbReference type="OrthoDB" id="825378at2"/>
<proteinExistence type="predicted"/>
<dbReference type="PROSITE" id="PS51257">
    <property type="entry name" value="PROKAR_LIPOPROTEIN"/>
    <property type="match status" value="1"/>
</dbReference>
<organism evidence="1 2">
    <name type="scientific">Algoriphagus yeomjeoni</name>
    <dbReference type="NCBI Taxonomy" id="291403"/>
    <lineage>
        <taxon>Bacteria</taxon>
        <taxon>Pseudomonadati</taxon>
        <taxon>Bacteroidota</taxon>
        <taxon>Cytophagia</taxon>
        <taxon>Cytophagales</taxon>
        <taxon>Cyclobacteriaceae</taxon>
        <taxon>Algoriphagus</taxon>
    </lineage>
</organism>
<keyword evidence="2" id="KW-1185">Reference proteome</keyword>
<dbReference type="EMBL" id="QLLK01000002">
    <property type="protein sequence ID" value="RAI94021.1"/>
    <property type="molecule type" value="Genomic_DNA"/>
</dbReference>